<organism evidence="2 3">
    <name type="scientific">Antrodiella citrinella</name>
    <dbReference type="NCBI Taxonomy" id="2447956"/>
    <lineage>
        <taxon>Eukaryota</taxon>
        <taxon>Fungi</taxon>
        <taxon>Dikarya</taxon>
        <taxon>Basidiomycota</taxon>
        <taxon>Agaricomycotina</taxon>
        <taxon>Agaricomycetes</taxon>
        <taxon>Polyporales</taxon>
        <taxon>Steccherinaceae</taxon>
        <taxon>Antrodiella</taxon>
    </lineage>
</organism>
<sequence>MASSSTTYPPTPPYVMHLAAIVPNSNCATISQYAKVLLEAIVNTAGNHELHANSYHQLVVVALYHCKVPGTAHVQHEYVVAKVRNAGDPDVPIYIRFERGVHMSSTSDIDITERKAVQKAVKSNKVPRAAAQAATNAGATEVGAAKKAEVDKQYQVNSPYMHLGPSSSSNSVRTSSTSLSLPINAFLRAYDETSYSSDPPDATHIALTMDVTSLNLPLLQFTYMAYAIHMMDPVYSVLRHQCYWFCAILLTLVFESLCPDIQERVMADKHTTEAGRAALMRKDGYKEYVSFNDVGSCWQVLVTELRPAVVEDARAWVHVTWQRVEKQMNDNFKERQNKIQQVKDDAAIEVQRAKDEAQRAKDEAQREKDEAKKREDLLVKRLEEVERKLAAQAQVK</sequence>
<keyword evidence="3" id="KW-1185">Reference proteome</keyword>
<dbReference type="Proteomes" id="UP000308730">
    <property type="component" value="Unassembled WGS sequence"/>
</dbReference>
<name>A0A4S4M2C3_9APHY</name>
<evidence type="ECO:0000313" key="2">
    <source>
        <dbReference type="EMBL" id="THH19184.1"/>
    </source>
</evidence>
<evidence type="ECO:0000256" key="1">
    <source>
        <dbReference type="SAM" id="MobiDB-lite"/>
    </source>
</evidence>
<dbReference type="OrthoDB" id="3050759at2759"/>
<accession>A0A4S4M2C3</accession>
<proteinExistence type="predicted"/>
<protein>
    <submittedName>
        <fullName evidence="2">Uncharacterized protein</fullName>
    </submittedName>
</protein>
<evidence type="ECO:0000313" key="3">
    <source>
        <dbReference type="Proteomes" id="UP000308730"/>
    </source>
</evidence>
<gene>
    <name evidence="2" type="ORF">EUX98_g8827</name>
</gene>
<feature type="region of interest" description="Disordered" evidence="1">
    <location>
        <begin position="350"/>
        <end position="372"/>
    </location>
</feature>
<dbReference type="AlphaFoldDB" id="A0A4S4M2C3"/>
<reference evidence="2 3" key="1">
    <citation type="submission" date="2019-02" db="EMBL/GenBank/DDBJ databases">
        <title>Genome sequencing of the rare red list fungi Antrodiella citrinella (Flaviporus citrinellus).</title>
        <authorList>
            <person name="Buettner E."/>
            <person name="Kellner H."/>
        </authorList>
    </citation>
    <scope>NUCLEOTIDE SEQUENCE [LARGE SCALE GENOMIC DNA]</scope>
    <source>
        <strain evidence="2 3">DSM 108506</strain>
    </source>
</reference>
<comment type="caution">
    <text evidence="2">The sequence shown here is derived from an EMBL/GenBank/DDBJ whole genome shotgun (WGS) entry which is preliminary data.</text>
</comment>
<dbReference type="EMBL" id="SGPM01000553">
    <property type="protein sequence ID" value="THH19184.1"/>
    <property type="molecule type" value="Genomic_DNA"/>
</dbReference>